<comment type="caution">
    <text evidence="1">The sequence shown here is derived from an EMBL/GenBank/DDBJ whole genome shotgun (WGS) entry which is preliminary data.</text>
</comment>
<accession>A0ABS1WP37</accession>
<evidence type="ECO:0000313" key="1">
    <source>
        <dbReference type="EMBL" id="MBL7560892.1"/>
    </source>
</evidence>
<dbReference type="Proteomes" id="UP000605013">
    <property type="component" value="Unassembled WGS sequence"/>
</dbReference>
<dbReference type="RefSeq" id="WP_162874855.1">
    <property type="nucleotide sequence ID" value="NZ_JAEMEF010000015.1"/>
</dbReference>
<dbReference type="EMBL" id="JAEMEF010000015">
    <property type="protein sequence ID" value="MBL7560892.1"/>
    <property type="molecule type" value="Genomic_DNA"/>
</dbReference>
<proteinExistence type="predicted"/>
<evidence type="ECO:0000313" key="2">
    <source>
        <dbReference type="Proteomes" id="UP000605013"/>
    </source>
</evidence>
<name>A0ABS1WP37_9FLAO</name>
<protein>
    <submittedName>
        <fullName evidence="1">Uncharacterized protein</fullName>
    </submittedName>
</protein>
<reference evidence="1 2" key="1">
    <citation type="submission" date="2020-12" db="EMBL/GenBank/DDBJ databases">
        <title>Olleya sediminilitoris sp. nov., isolated from a tidal flat.</title>
        <authorList>
            <person name="Park S."/>
            <person name="Yoon J.-H."/>
        </authorList>
    </citation>
    <scope>NUCLEOTIDE SEQUENCE [LARGE SCALE GENOMIC DNA]</scope>
    <source>
        <strain evidence="1 2">YSTF-M6</strain>
    </source>
</reference>
<keyword evidence="2" id="KW-1185">Reference proteome</keyword>
<sequence>MDEVLNKYGISYQENFEFKEKIHGTREVNVNIEFKNWTKIKTTNSYKFDY</sequence>
<gene>
    <name evidence="1" type="ORF">JAO71_13880</name>
</gene>
<organism evidence="1 2">
    <name type="scientific">Olleya sediminilitoris</name>
    <dbReference type="NCBI Taxonomy" id="2795739"/>
    <lineage>
        <taxon>Bacteria</taxon>
        <taxon>Pseudomonadati</taxon>
        <taxon>Bacteroidota</taxon>
        <taxon>Flavobacteriia</taxon>
        <taxon>Flavobacteriales</taxon>
        <taxon>Flavobacteriaceae</taxon>
    </lineage>
</organism>